<evidence type="ECO:0000256" key="5">
    <source>
        <dbReference type="ARBA" id="ARBA00022797"/>
    </source>
</evidence>
<evidence type="ECO:0000256" key="1">
    <source>
        <dbReference type="ARBA" id="ARBA00001936"/>
    </source>
</evidence>
<evidence type="ECO:0000313" key="9">
    <source>
        <dbReference type="EMBL" id="MEY2251633.1"/>
    </source>
</evidence>
<dbReference type="Gene3D" id="3.30.390.10">
    <property type="entry name" value="Enolase-like, N-terminal domain"/>
    <property type="match status" value="1"/>
</dbReference>
<dbReference type="RefSeq" id="WP_369460052.1">
    <property type="nucleotide sequence ID" value="NZ_JBGBDC010000004.1"/>
</dbReference>
<gene>
    <name evidence="9" type="ORF">AB7A72_11525</name>
</gene>
<keyword evidence="5" id="KW-0058">Aromatic hydrocarbons catabolism</keyword>
<accession>A0ABV4B2C1</accession>
<sequence length="403" mass="42754">MQNTHPHQDSARPAAYTAAGSVVVEQVETLLVDLPTIRPHKLSMATMNGQTLMLVRVRCSDGTVGIGEGTTIGGLAYGAESPEGMKLAIDTYFVPQMVGANANRVPALMARLNQAIRDNRFAKCAVETALFDALGQRTGLPVSELLGGRLRDRLPVAWTLASGDTGRDIEEAQRMLETRRHQIFKLKIGRKAVRDDVAHVAAIKKALGDLASVRVDVNMAWSELEAHHGLAGLVDAGCELAEQPVASADVLARLKGRYPIAIMADESLTGPASALALARVAGADVFAIKTEQSGGLQAAQQVAAIADAAGIELYGGTMLEGGVGTIASAHAFSTFRELQWGTELFGSLLLTEEILATPLEYKDFHLTVPTAPGLGITLDEDRVRHFRRDRGSITVPIAAPAAA</sequence>
<dbReference type="SFLD" id="SFLDS00001">
    <property type="entry name" value="Enolase"/>
    <property type="match status" value="1"/>
</dbReference>
<keyword evidence="4" id="KW-0479">Metal-binding</keyword>
<comment type="caution">
    <text evidence="9">The sequence shown here is derived from an EMBL/GenBank/DDBJ whole genome shotgun (WGS) entry which is preliminary data.</text>
</comment>
<dbReference type="InterPro" id="IPR036849">
    <property type="entry name" value="Enolase-like_C_sf"/>
</dbReference>
<protein>
    <submittedName>
        <fullName evidence="9">Muconate/chloromuconate family cycloisomerase</fullName>
    </submittedName>
</protein>
<keyword evidence="6" id="KW-0464">Manganese</keyword>
<evidence type="ECO:0000256" key="3">
    <source>
        <dbReference type="ARBA" id="ARBA00008031"/>
    </source>
</evidence>
<dbReference type="Pfam" id="PF13378">
    <property type="entry name" value="MR_MLE_C"/>
    <property type="match status" value="1"/>
</dbReference>
<dbReference type="SUPFAM" id="SSF54826">
    <property type="entry name" value="Enolase N-terminal domain-like"/>
    <property type="match status" value="1"/>
</dbReference>
<dbReference type="SFLD" id="SFLDG00180">
    <property type="entry name" value="muconate_cycloisomerase"/>
    <property type="match status" value="1"/>
</dbReference>
<dbReference type="PROSITE" id="PS00908">
    <property type="entry name" value="MR_MLE_1"/>
    <property type="match status" value="1"/>
</dbReference>
<evidence type="ECO:0000256" key="4">
    <source>
        <dbReference type="ARBA" id="ARBA00022723"/>
    </source>
</evidence>
<name>A0ABV4B2C1_9BURK</name>
<evidence type="ECO:0000313" key="10">
    <source>
        <dbReference type="Proteomes" id="UP001562178"/>
    </source>
</evidence>
<evidence type="ECO:0000256" key="6">
    <source>
        <dbReference type="ARBA" id="ARBA00023211"/>
    </source>
</evidence>
<dbReference type="SMART" id="SM00922">
    <property type="entry name" value="MR_MLE"/>
    <property type="match status" value="1"/>
</dbReference>
<dbReference type="EMBL" id="JBGBDC010000004">
    <property type="protein sequence ID" value="MEY2251633.1"/>
    <property type="molecule type" value="Genomic_DNA"/>
</dbReference>
<dbReference type="Pfam" id="PF02746">
    <property type="entry name" value="MR_MLE_N"/>
    <property type="match status" value="1"/>
</dbReference>
<keyword evidence="7" id="KW-0413">Isomerase</keyword>
<dbReference type="InterPro" id="IPR013370">
    <property type="entry name" value="Chloromuconate_cycloisomerase"/>
</dbReference>
<evidence type="ECO:0000256" key="2">
    <source>
        <dbReference type="ARBA" id="ARBA00005211"/>
    </source>
</evidence>
<dbReference type="NCBIfam" id="TIGR02534">
    <property type="entry name" value="mucon_cyclo"/>
    <property type="match status" value="1"/>
</dbReference>
<dbReference type="InterPro" id="IPR029065">
    <property type="entry name" value="Enolase_C-like"/>
</dbReference>
<proteinExistence type="inferred from homology"/>
<evidence type="ECO:0000259" key="8">
    <source>
        <dbReference type="SMART" id="SM00922"/>
    </source>
</evidence>
<dbReference type="PANTHER" id="PTHR48073:SF2">
    <property type="entry name" value="O-SUCCINYLBENZOATE SYNTHASE"/>
    <property type="match status" value="1"/>
</dbReference>
<feature type="domain" description="Mandelate racemase/muconate lactonizing enzyme C-terminal" evidence="8">
    <location>
        <begin position="165"/>
        <end position="261"/>
    </location>
</feature>
<dbReference type="SUPFAM" id="SSF51604">
    <property type="entry name" value="Enolase C-terminal domain-like"/>
    <property type="match status" value="1"/>
</dbReference>
<organism evidence="9 10">
    <name type="scientific">Comamonas sediminis</name>
    <dbReference type="NCBI Taxonomy" id="1783360"/>
    <lineage>
        <taxon>Bacteria</taxon>
        <taxon>Pseudomonadati</taxon>
        <taxon>Pseudomonadota</taxon>
        <taxon>Betaproteobacteria</taxon>
        <taxon>Burkholderiales</taxon>
        <taxon>Comamonadaceae</taxon>
        <taxon>Comamonas</taxon>
    </lineage>
</organism>
<dbReference type="SFLD" id="SFLDG01258">
    <property type="entry name" value="(chloro)muconate_cycloisomeras"/>
    <property type="match status" value="1"/>
</dbReference>
<keyword evidence="10" id="KW-1185">Reference proteome</keyword>
<dbReference type="Proteomes" id="UP001562178">
    <property type="component" value="Unassembled WGS sequence"/>
</dbReference>
<evidence type="ECO:0000256" key="7">
    <source>
        <dbReference type="ARBA" id="ARBA00023235"/>
    </source>
</evidence>
<dbReference type="InterPro" id="IPR029017">
    <property type="entry name" value="Enolase-like_N"/>
</dbReference>
<dbReference type="Gene3D" id="3.20.20.120">
    <property type="entry name" value="Enolase-like C-terminal domain"/>
    <property type="match status" value="1"/>
</dbReference>
<dbReference type="InterPro" id="IPR018110">
    <property type="entry name" value="Mandel_Rmase/mucon_lact_enz_CS"/>
</dbReference>
<dbReference type="PANTHER" id="PTHR48073">
    <property type="entry name" value="O-SUCCINYLBENZOATE SYNTHASE-RELATED"/>
    <property type="match status" value="1"/>
</dbReference>
<comment type="cofactor">
    <cofactor evidence="1">
        <name>Mn(2+)</name>
        <dbReference type="ChEBI" id="CHEBI:29035"/>
    </cofactor>
</comment>
<dbReference type="InterPro" id="IPR013342">
    <property type="entry name" value="Mandelate_racemase_C"/>
</dbReference>
<dbReference type="CDD" id="cd03318">
    <property type="entry name" value="MLE"/>
    <property type="match status" value="1"/>
</dbReference>
<dbReference type="InterPro" id="IPR013341">
    <property type="entry name" value="Mandelate_racemase_N_dom"/>
</dbReference>
<comment type="pathway">
    <text evidence="2">Aromatic compound metabolism.</text>
</comment>
<comment type="similarity">
    <text evidence="3">Belongs to the mandelate racemase/muconate lactonizing enzyme family.</text>
</comment>
<reference evidence="9 10" key="1">
    <citation type="journal article" date="2016" name="Int. J. Syst. Evol. Microbiol.">
        <title>Description of Comamonas sediminis sp. nov., isolated from lagoon sediments.</title>
        <authorList>
            <person name="Subhash Y."/>
            <person name="Bang J.J."/>
            <person name="You T.H."/>
            <person name="Lee S.S."/>
        </authorList>
    </citation>
    <scope>NUCLEOTIDE SEQUENCE [LARGE SCALE GENOMIC DNA]</scope>
    <source>
        <strain evidence="9 10">JCM 31169</strain>
    </source>
</reference>